<proteinExistence type="predicted"/>
<dbReference type="RefSeq" id="WP_053311696.1">
    <property type="nucleotide sequence ID" value="NZ_CALYLG010000266.1"/>
</dbReference>
<dbReference type="Proteomes" id="UP001241226">
    <property type="component" value="Chromosome 2"/>
</dbReference>
<dbReference type="EMBL" id="CP118710">
    <property type="protein sequence ID" value="WGK83659.1"/>
    <property type="molecule type" value="Genomic_DNA"/>
</dbReference>
<reference evidence="1 5" key="1">
    <citation type="submission" date="2022-02" db="EMBL/GenBank/DDBJ databases">
        <title>Emergence and expansion in Europe of a Vibrio aestuarianus clonal complex pathogenic for oysters.</title>
        <authorList>
            <person name="Mesnil A."/>
            <person name="Travers M.-A."/>
        </authorList>
    </citation>
    <scope>NUCLEOTIDE SEQUENCE</scope>
    <source>
        <strain evidence="1">19_064_15T1</strain>
        <strain evidence="3 5">U17</strain>
        <strain evidence="2">U29</strain>
    </source>
</reference>
<evidence type="ECO:0008006" key="6">
    <source>
        <dbReference type="Google" id="ProtNLM"/>
    </source>
</evidence>
<evidence type="ECO:0000313" key="4">
    <source>
        <dbReference type="Proteomes" id="UP001140978"/>
    </source>
</evidence>
<protein>
    <recommendedName>
        <fullName evidence="6">Threonine transporter RhtB</fullName>
    </recommendedName>
</protein>
<name>A0A7X6N7S4_9VIBR</name>
<evidence type="ECO:0000313" key="2">
    <source>
        <dbReference type="EMBL" id="WGK83659.1"/>
    </source>
</evidence>
<dbReference type="EMBL" id="JAKNAX010000011">
    <property type="protein sequence ID" value="MDE1346015.1"/>
    <property type="molecule type" value="Genomic_DNA"/>
</dbReference>
<dbReference type="Proteomes" id="UP001239257">
    <property type="component" value="Chromosome 2"/>
</dbReference>
<evidence type="ECO:0000313" key="1">
    <source>
        <dbReference type="EMBL" id="MDE1346015.1"/>
    </source>
</evidence>
<evidence type="ECO:0000313" key="5">
    <source>
        <dbReference type="Proteomes" id="UP001241226"/>
    </source>
</evidence>
<organism evidence="1 4">
    <name type="scientific">Vibrio aestuarianus</name>
    <dbReference type="NCBI Taxonomy" id="28171"/>
    <lineage>
        <taxon>Bacteria</taxon>
        <taxon>Pseudomonadati</taxon>
        <taxon>Pseudomonadota</taxon>
        <taxon>Gammaproteobacteria</taxon>
        <taxon>Vibrionales</taxon>
        <taxon>Vibrionaceae</taxon>
        <taxon>Vibrio</taxon>
    </lineage>
</organism>
<evidence type="ECO:0000313" key="3">
    <source>
        <dbReference type="EMBL" id="WGK86687.1"/>
    </source>
</evidence>
<dbReference type="GeneID" id="79918666"/>
<dbReference type="Proteomes" id="UP001140978">
    <property type="component" value="Unassembled WGS sequence"/>
</dbReference>
<gene>
    <name evidence="1" type="ORF">L9X51_06135</name>
    <name evidence="2" type="ORF">PYE51_14680</name>
    <name evidence="3" type="ORF">PYE67_17190</name>
</gene>
<accession>A0A7X6N7S4</accession>
<dbReference type="EMBL" id="CP118712">
    <property type="protein sequence ID" value="WGK86687.1"/>
    <property type="molecule type" value="Genomic_DNA"/>
</dbReference>
<dbReference type="AlphaFoldDB" id="A0A7X6N7S4"/>
<sequence length="183" mass="21090">MNKLLAVMVTLVFTSAAYIGYSAYRDLHYLNMDIDWSWYHFSPAGFGAQIARTHDTNQLLLRRVDISQKVAVFAHTTIDNKFEVVVIREQECQPNASQPAHLTEKNGPTHSIAFVCSGDGKTQLYRQVWKKPPTFTLTVDNFELHADIASWDTAMLIKDQFMQLNPHYFDKQNNGVRHEWARD</sequence>